<dbReference type="Proteomes" id="UP001549086">
    <property type="component" value="Unassembled WGS sequence"/>
</dbReference>
<feature type="region of interest" description="Disordered" evidence="1">
    <location>
        <begin position="86"/>
        <end position="124"/>
    </location>
</feature>
<sequence length="124" mass="13070">MWMCRKKNWKTVFYMAILMACSASSAQSSGGWISRYFTHDSDSTGKVTTDKASDAADKAMDAVNETATDAMDKASDAADKAMDAVNETATDAADKASDAADKAMDAVNETATDAMDKASDAADK</sequence>
<name>A0ABV2HFG8_9HYPH</name>
<organism evidence="3 4">
    <name type="scientific">Bartonella silvatica</name>
    <dbReference type="NCBI Taxonomy" id="357760"/>
    <lineage>
        <taxon>Bacteria</taxon>
        <taxon>Pseudomonadati</taxon>
        <taxon>Pseudomonadota</taxon>
        <taxon>Alphaproteobacteria</taxon>
        <taxon>Hyphomicrobiales</taxon>
        <taxon>Bartonellaceae</taxon>
        <taxon>Bartonella</taxon>
    </lineage>
</organism>
<gene>
    <name evidence="3" type="ORF">ABID23_000349</name>
</gene>
<dbReference type="PROSITE" id="PS51257">
    <property type="entry name" value="PROKAR_LIPOPROTEIN"/>
    <property type="match status" value="1"/>
</dbReference>
<accession>A0ABV2HFG8</accession>
<feature type="chain" id="PRO_5045178372" evidence="2">
    <location>
        <begin position="27"/>
        <end position="124"/>
    </location>
</feature>
<dbReference type="Gene3D" id="1.10.287.700">
    <property type="entry name" value="Helix hairpin bin"/>
    <property type="match status" value="1"/>
</dbReference>
<feature type="compositionally biased region" description="Basic and acidic residues" evidence="1">
    <location>
        <begin position="92"/>
        <end position="104"/>
    </location>
</feature>
<feature type="non-terminal residue" evidence="3">
    <location>
        <position position="124"/>
    </location>
</feature>
<proteinExistence type="predicted"/>
<evidence type="ECO:0000313" key="3">
    <source>
        <dbReference type="EMBL" id="MET3589279.1"/>
    </source>
</evidence>
<evidence type="ECO:0000256" key="2">
    <source>
        <dbReference type="SAM" id="SignalP"/>
    </source>
</evidence>
<keyword evidence="4" id="KW-1185">Reference proteome</keyword>
<keyword evidence="2" id="KW-0732">Signal</keyword>
<protein>
    <submittedName>
        <fullName evidence="3">Cytoskeletal protein RodZ</fullName>
    </submittedName>
</protein>
<dbReference type="EMBL" id="JBEPLI010000001">
    <property type="protein sequence ID" value="MET3589279.1"/>
    <property type="molecule type" value="Genomic_DNA"/>
</dbReference>
<evidence type="ECO:0000256" key="1">
    <source>
        <dbReference type="SAM" id="MobiDB-lite"/>
    </source>
</evidence>
<evidence type="ECO:0000313" key="4">
    <source>
        <dbReference type="Proteomes" id="UP001549086"/>
    </source>
</evidence>
<feature type="signal peptide" evidence="2">
    <location>
        <begin position="1"/>
        <end position="26"/>
    </location>
</feature>
<reference evidence="3 4" key="1">
    <citation type="submission" date="2024-06" db="EMBL/GenBank/DDBJ databases">
        <title>Genomic Encyclopedia of Type Strains, Phase IV (KMG-IV): sequencing the most valuable type-strain genomes for metagenomic binning, comparative biology and taxonomic classification.</title>
        <authorList>
            <person name="Goeker M."/>
        </authorList>
    </citation>
    <scope>NUCLEOTIDE SEQUENCE [LARGE SCALE GENOMIC DNA]</scope>
    <source>
        <strain evidence="3 4">DSM 23649</strain>
    </source>
</reference>
<comment type="caution">
    <text evidence="3">The sequence shown here is derived from an EMBL/GenBank/DDBJ whole genome shotgun (WGS) entry which is preliminary data.</text>
</comment>
<feature type="compositionally biased region" description="Basic and acidic residues" evidence="1">
    <location>
        <begin position="114"/>
        <end position="124"/>
    </location>
</feature>